<keyword evidence="7" id="KW-1185">Reference proteome</keyword>
<dbReference type="InterPro" id="IPR000847">
    <property type="entry name" value="LysR_HTH_N"/>
</dbReference>
<name>A0ABZ2KQW3_9BACT</name>
<feature type="domain" description="HTH lysR-type" evidence="5">
    <location>
        <begin position="3"/>
        <end position="60"/>
    </location>
</feature>
<dbReference type="PANTHER" id="PTHR30346">
    <property type="entry name" value="TRANSCRIPTIONAL DUAL REGULATOR HCAR-RELATED"/>
    <property type="match status" value="1"/>
</dbReference>
<dbReference type="InterPro" id="IPR005119">
    <property type="entry name" value="LysR_subst-bd"/>
</dbReference>
<keyword evidence="4" id="KW-0804">Transcription</keyword>
<evidence type="ECO:0000256" key="4">
    <source>
        <dbReference type="ARBA" id="ARBA00023163"/>
    </source>
</evidence>
<gene>
    <name evidence="6" type="ORF">LVJ94_29475</name>
</gene>
<dbReference type="Proteomes" id="UP001374803">
    <property type="component" value="Chromosome"/>
</dbReference>
<dbReference type="RefSeq" id="WP_394830645.1">
    <property type="nucleotide sequence ID" value="NZ_CP089929.1"/>
</dbReference>
<keyword evidence="3" id="KW-0238">DNA-binding</keyword>
<dbReference type="SUPFAM" id="SSF53850">
    <property type="entry name" value="Periplasmic binding protein-like II"/>
    <property type="match status" value="1"/>
</dbReference>
<dbReference type="Pfam" id="PF03466">
    <property type="entry name" value="LysR_substrate"/>
    <property type="match status" value="1"/>
</dbReference>
<organism evidence="6 7">
    <name type="scientific">Pendulispora rubella</name>
    <dbReference type="NCBI Taxonomy" id="2741070"/>
    <lineage>
        <taxon>Bacteria</taxon>
        <taxon>Pseudomonadati</taxon>
        <taxon>Myxococcota</taxon>
        <taxon>Myxococcia</taxon>
        <taxon>Myxococcales</taxon>
        <taxon>Sorangiineae</taxon>
        <taxon>Pendulisporaceae</taxon>
        <taxon>Pendulispora</taxon>
    </lineage>
</organism>
<dbReference type="SUPFAM" id="SSF46785">
    <property type="entry name" value="Winged helix' DNA-binding domain"/>
    <property type="match status" value="1"/>
</dbReference>
<proteinExistence type="inferred from homology"/>
<evidence type="ECO:0000256" key="3">
    <source>
        <dbReference type="ARBA" id="ARBA00023125"/>
    </source>
</evidence>
<protein>
    <submittedName>
        <fullName evidence="6">LysR family transcriptional regulator</fullName>
    </submittedName>
</protein>
<comment type="similarity">
    <text evidence="1">Belongs to the LysR transcriptional regulatory family.</text>
</comment>
<dbReference type="EMBL" id="CP089983">
    <property type="protein sequence ID" value="WXB01038.1"/>
    <property type="molecule type" value="Genomic_DNA"/>
</dbReference>
<dbReference type="PANTHER" id="PTHR30346:SF29">
    <property type="entry name" value="LYSR SUBSTRATE-BINDING"/>
    <property type="match status" value="1"/>
</dbReference>
<evidence type="ECO:0000259" key="5">
    <source>
        <dbReference type="PROSITE" id="PS50931"/>
    </source>
</evidence>
<keyword evidence="2" id="KW-0805">Transcription regulation</keyword>
<dbReference type="PRINTS" id="PR00039">
    <property type="entry name" value="HTHLYSR"/>
</dbReference>
<reference evidence="6" key="1">
    <citation type="submission" date="2021-12" db="EMBL/GenBank/DDBJ databases">
        <title>Discovery of the Pendulisporaceae a myxobacterial family with distinct sporulation behavior and unique specialized metabolism.</title>
        <authorList>
            <person name="Garcia R."/>
            <person name="Popoff A."/>
            <person name="Bader C.D."/>
            <person name="Loehr J."/>
            <person name="Walesch S."/>
            <person name="Walt C."/>
            <person name="Boldt J."/>
            <person name="Bunk B."/>
            <person name="Haeckl F.J.F.P.J."/>
            <person name="Gunesch A.P."/>
            <person name="Birkelbach J."/>
            <person name="Nuebel U."/>
            <person name="Pietschmann T."/>
            <person name="Bach T."/>
            <person name="Mueller R."/>
        </authorList>
    </citation>
    <scope>NUCLEOTIDE SEQUENCE</scope>
    <source>
        <strain evidence="6">MSr11367</strain>
    </source>
</reference>
<sequence>MDVDPRRLRVLLAVVRAEGVTGASRVLHLTPQAISQQIGSLEEELGVELFDRTHRRLSPTAIGLTLAGHAERLEAELVAAGRAVAAATGRVSGVVRMAAFQSAIRWLVIEALPILRAEQPGVIPMVIELYGLGVEKSLRTGEIDLMLDERDDDQDDPSAPGIEVRQLLRDPYYVVASASLARELRTPKALAAQRWIAAPEGTSLDLALQRLAKRGKFEPTVAHVCKEFPSVLALVAAGEGVAIVPELALGDARGVEPCPLTGLGARKLLAIQRVSKRGTEPAVDAVVRALTRKKG</sequence>
<dbReference type="PROSITE" id="PS50931">
    <property type="entry name" value="HTH_LYSR"/>
    <property type="match status" value="1"/>
</dbReference>
<dbReference type="InterPro" id="IPR036390">
    <property type="entry name" value="WH_DNA-bd_sf"/>
</dbReference>
<evidence type="ECO:0000256" key="1">
    <source>
        <dbReference type="ARBA" id="ARBA00009437"/>
    </source>
</evidence>
<dbReference type="Gene3D" id="3.40.190.10">
    <property type="entry name" value="Periplasmic binding protein-like II"/>
    <property type="match status" value="2"/>
</dbReference>
<dbReference type="InterPro" id="IPR036388">
    <property type="entry name" value="WH-like_DNA-bd_sf"/>
</dbReference>
<dbReference type="Gene3D" id="1.10.10.10">
    <property type="entry name" value="Winged helix-like DNA-binding domain superfamily/Winged helix DNA-binding domain"/>
    <property type="match status" value="1"/>
</dbReference>
<dbReference type="Pfam" id="PF00126">
    <property type="entry name" value="HTH_1"/>
    <property type="match status" value="1"/>
</dbReference>
<evidence type="ECO:0000313" key="7">
    <source>
        <dbReference type="Proteomes" id="UP001374803"/>
    </source>
</evidence>
<evidence type="ECO:0000313" key="6">
    <source>
        <dbReference type="EMBL" id="WXB01038.1"/>
    </source>
</evidence>
<accession>A0ABZ2KQW3</accession>
<evidence type="ECO:0000256" key="2">
    <source>
        <dbReference type="ARBA" id="ARBA00023015"/>
    </source>
</evidence>